<name>A0A8S9R9A0_BRACR</name>
<evidence type="ECO:0000313" key="3">
    <source>
        <dbReference type="Proteomes" id="UP000712600"/>
    </source>
</evidence>
<dbReference type="SUPFAM" id="SSF47616">
    <property type="entry name" value="GST C-terminal domain-like"/>
    <property type="match status" value="1"/>
</dbReference>
<sequence length="123" mass="14209">MFLEKEVAGKDFFGGETIGLFDMVVRTMIPYCGVRAWEFMGIDMIPEEKFPELNRWMKKLDELEVVRKYLEGQTDPDRADILWEASSVSGLRFHQRDLDFNGWIFCCLSFSEAGRHSSSAVLS</sequence>
<evidence type="ECO:0000259" key="1">
    <source>
        <dbReference type="PROSITE" id="PS50405"/>
    </source>
</evidence>
<evidence type="ECO:0000313" key="2">
    <source>
        <dbReference type="EMBL" id="KAF3560199.1"/>
    </source>
</evidence>
<feature type="domain" description="GST C-terminal" evidence="1">
    <location>
        <begin position="1"/>
        <end position="78"/>
    </location>
</feature>
<dbReference type="Proteomes" id="UP000712600">
    <property type="component" value="Unassembled WGS sequence"/>
</dbReference>
<gene>
    <name evidence="2" type="ORF">F2Q69_00016928</name>
</gene>
<dbReference type="PROSITE" id="PS50405">
    <property type="entry name" value="GST_CTER"/>
    <property type="match status" value="1"/>
</dbReference>
<dbReference type="Gene3D" id="1.20.1050.10">
    <property type="match status" value="1"/>
</dbReference>
<proteinExistence type="predicted"/>
<comment type="caution">
    <text evidence="2">The sequence shown here is derived from an EMBL/GenBank/DDBJ whole genome shotgun (WGS) entry which is preliminary data.</text>
</comment>
<dbReference type="EMBL" id="QGKX02000996">
    <property type="protein sequence ID" value="KAF3560199.1"/>
    <property type="molecule type" value="Genomic_DNA"/>
</dbReference>
<dbReference type="InterPro" id="IPR010987">
    <property type="entry name" value="Glutathione-S-Trfase_C-like"/>
</dbReference>
<accession>A0A8S9R9A0</accession>
<protein>
    <recommendedName>
        <fullName evidence="1">GST C-terminal domain-containing protein</fullName>
    </recommendedName>
</protein>
<organism evidence="2 3">
    <name type="scientific">Brassica cretica</name>
    <name type="common">Mustard</name>
    <dbReference type="NCBI Taxonomy" id="69181"/>
    <lineage>
        <taxon>Eukaryota</taxon>
        <taxon>Viridiplantae</taxon>
        <taxon>Streptophyta</taxon>
        <taxon>Embryophyta</taxon>
        <taxon>Tracheophyta</taxon>
        <taxon>Spermatophyta</taxon>
        <taxon>Magnoliopsida</taxon>
        <taxon>eudicotyledons</taxon>
        <taxon>Gunneridae</taxon>
        <taxon>Pentapetalae</taxon>
        <taxon>rosids</taxon>
        <taxon>malvids</taxon>
        <taxon>Brassicales</taxon>
        <taxon>Brassicaceae</taxon>
        <taxon>Brassiceae</taxon>
        <taxon>Brassica</taxon>
    </lineage>
</organism>
<dbReference type="InterPro" id="IPR036282">
    <property type="entry name" value="Glutathione-S-Trfase_C_sf"/>
</dbReference>
<dbReference type="AlphaFoldDB" id="A0A8S9R9A0"/>
<reference evidence="2" key="1">
    <citation type="submission" date="2019-12" db="EMBL/GenBank/DDBJ databases">
        <title>Genome sequencing and annotation of Brassica cretica.</title>
        <authorList>
            <person name="Studholme D.J."/>
            <person name="Sarris P."/>
        </authorList>
    </citation>
    <scope>NUCLEOTIDE SEQUENCE</scope>
    <source>
        <strain evidence="2">PFS-109/04</strain>
        <tissue evidence="2">Leaf</tissue>
    </source>
</reference>